<dbReference type="AlphaFoldDB" id="A0A3D9L7H4"/>
<name>A0A3D9L7H4_MARFU</name>
<accession>A0A3D9L7H4</accession>
<dbReference type="SUPFAM" id="SSF51735">
    <property type="entry name" value="NAD(P)-binding Rossmann-fold domains"/>
    <property type="match status" value="1"/>
</dbReference>
<protein>
    <submittedName>
        <fullName evidence="3">NAD(P)-dependent dehydrogenase (Short-subunit alcohol dehydrogenase family)</fullName>
    </submittedName>
</protein>
<evidence type="ECO:0000256" key="1">
    <source>
        <dbReference type="ARBA" id="ARBA00006484"/>
    </source>
</evidence>
<sequence>MNKQIAIVGGTSGIGASVVKLLTTENSLINISRSEVEGIANIQLDVTEDFEEIAGLPDQLDGLVYCPGSINLKPFQSLKPADYQRDFDINVLGAVKTIKASLKSLKKSKNASIVLFSTVAVSQGMSFHASVAAAKGAIEGLVRTLAAEFAKSGIRVNALAPSLTDTPMAATLLASEEKRKASDERHPLGRVGKPEDLAHAVKYLLSDESSWMTGQVIHLDGGMSAIRPL</sequence>
<dbReference type="InterPro" id="IPR051122">
    <property type="entry name" value="SDR_DHRS6-like"/>
</dbReference>
<keyword evidence="4" id="KW-1185">Reference proteome</keyword>
<comment type="similarity">
    <text evidence="1">Belongs to the short-chain dehydrogenases/reductases (SDR) family.</text>
</comment>
<evidence type="ECO:0000313" key="4">
    <source>
        <dbReference type="Proteomes" id="UP000256779"/>
    </source>
</evidence>
<dbReference type="CDD" id="cd05233">
    <property type="entry name" value="SDR_c"/>
    <property type="match status" value="1"/>
</dbReference>
<dbReference type="GO" id="GO:0016491">
    <property type="term" value="F:oxidoreductase activity"/>
    <property type="evidence" value="ECO:0007669"/>
    <property type="project" value="UniProtKB-KW"/>
</dbReference>
<organism evidence="3 4">
    <name type="scientific">Marinoscillum furvescens DSM 4134</name>
    <dbReference type="NCBI Taxonomy" id="1122208"/>
    <lineage>
        <taxon>Bacteria</taxon>
        <taxon>Pseudomonadati</taxon>
        <taxon>Bacteroidota</taxon>
        <taxon>Cytophagia</taxon>
        <taxon>Cytophagales</taxon>
        <taxon>Reichenbachiellaceae</taxon>
        <taxon>Marinoscillum</taxon>
    </lineage>
</organism>
<dbReference type="Proteomes" id="UP000256779">
    <property type="component" value="Unassembled WGS sequence"/>
</dbReference>
<dbReference type="InterPro" id="IPR002347">
    <property type="entry name" value="SDR_fam"/>
</dbReference>
<keyword evidence="2" id="KW-0560">Oxidoreductase</keyword>
<dbReference type="EMBL" id="QREG01000004">
    <property type="protein sequence ID" value="REE01260.1"/>
    <property type="molecule type" value="Genomic_DNA"/>
</dbReference>
<evidence type="ECO:0000256" key="2">
    <source>
        <dbReference type="ARBA" id="ARBA00023002"/>
    </source>
</evidence>
<dbReference type="Pfam" id="PF13561">
    <property type="entry name" value="adh_short_C2"/>
    <property type="match status" value="1"/>
</dbReference>
<dbReference type="OrthoDB" id="9803333at2"/>
<dbReference type="PRINTS" id="PR00081">
    <property type="entry name" value="GDHRDH"/>
</dbReference>
<comment type="caution">
    <text evidence="3">The sequence shown here is derived from an EMBL/GenBank/DDBJ whole genome shotgun (WGS) entry which is preliminary data.</text>
</comment>
<gene>
    <name evidence="3" type="ORF">C7460_104280</name>
</gene>
<evidence type="ECO:0000313" key="3">
    <source>
        <dbReference type="EMBL" id="REE01260.1"/>
    </source>
</evidence>
<dbReference type="RefSeq" id="WP_115867333.1">
    <property type="nucleotide sequence ID" value="NZ_QREG01000004.1"/>
</dbReference>
<reference evidence="3 4" key="1">
    <citation type="submission" date="2018-07" db="EMBL/GenBank/DDBJ databases">
        <title>Genomic Encyclopedia of Type Strains, Phase IV (KMG-IV): sequencing the most valuable type-strain genomes for metagenomic binning, comparative biology and taxonomic classification.</title>
        <authorList>
            <person name="Goeker M."/>
        </authorList>
    </citation>
    <scope>NUCLEOTIDE SEQUENCE [LARGE SCALE GENOMIC DNA]</scope>
    <source>
        <strain evidence="3 4">DSM 4134</strain>
    </source>
</reference>
<dbReference type="Gene3D" id="3.40.50.720">
    <property type="entry name" value="NAD(P)-binding Rossmann-like Domain"/>
    <property type="match status" value="1"/>
</dbReference>
<dbReference type="InterPro" id="IPR036291">
    <property type="entry name" value="NAD(P)-bd_dom_sf"/>
</dbReference>
<dbReference type="PANTHER" id="PTHR43477">
    <property type="entry name" value="DIHYDROANTICAPSIN 7-DEHYDROGENASE"/>
    <property type="match status" value="1"/>
</dbReference>
<proteinExistence type="inferred from homology"/>
<dbReference type="PANTHER" id="PTHR43477:SF1">
    <property type="entry name" value="DIHYDROANTICAPSIN 7-DEHYDROGENASE"/>
    <property type="match status" value="1"/>
</dbReference>